<dbReference type="Gene3D" id="1.10.287.1490">
    <property type="match status" value="1"/>
</dbReference>
<evidence type="ECO:0000256" key="2">
    <source>
        <dbReference type="SAM" id="MobiDB-lite"/>
    </source>
</evidence>
<dbReference type="OrthoDB" id="8480612at2"/>
<dbReference type="STRING" id="887144.BJF91_00820"/>
<feature type="compositionally biased region" description="Basic and acidic residues" evidence="2">
    <location>
        <begin position="104"/>
        <end position="139"/>
    </location>
</feature>
<proteinExistence type="predicted"/>
<keyword evidence="5" id="KW-1185">Reference proteome</keyword>
<feature type="compositionally biased region" description="Polar residues" evidence="2">
    <location>
        <begin position="24"/>
        <end position="33"/>
    </location>
</feature>
<sequence length="490" mass="50417">MVSGKPPRRSKSTGEPVTIDLTATPVNGPQSSEIDAEKSAKEANMTEVAAESAGVDNGTTEAASVSSSVSDHQPHEMQSHQTRAESVAPTETVEETATLSDAVPDARDAETVKEAIENEHTSAEEPKAEGTEDQGKGDVHFGSASSAFSPPPPDEPAPPSDASNSSPLDSNHRASSPAMSGLIAAGIVGGLIALLGAGALQYAGIVPSAGSGTSKTATDQRLASLSTEIEQLKAGTAANSAPADVSALEQRLAQLENRQQQPGVDPATVSDLQAKLAGANQAIDQLKSELAGRTEKLTEGQTELTDKVGAIETKINRPRDDIEVARAIAASALKTAADRGGPFLAELRTLGSIAPEDTAVAALEPYATTGVTSRTELLRQFGPVADKILSTINAPAESANIGERLWASALSVVKVRPVGNVEGDSASAIVARIEDKIRNGDLKGAAAEWESLPEAGRNVSATFKKALDARITVENQVSDALARAVAGRQG</sequence>
<dbReference type="Proteomes" id="UP000185598">
    <property type="component" value="Unassembled WGS sequence"/>
</dbReference>
<evidence type="ECO:0000313" key="5">
    <source>
        <dbReference type="Proteomes" id="UP000185598"/>
    </source>
</evidence>
<organism evidence="4 5">
    <name type="scientific">Allorhizobium taibaishanense</name>
    <dbReference type="NCBI Taxonomy" id="887144"/>
    <lineage>
        <taxon>Bacteria</taxon>
        <taxon>Pseudomonadati</taxon>
        <taxon>Pseudomonadota</taxon>
        <taxon>Alphaproteobacteria</taxon>
        <taxon>Hyphomicrobiales</taxon>
        <taxon>Rhizobiaceae</taxon>
        <taxon>Rhizobium/Agrobacterium group</taxon>
        <taxon>Allorhizobium</taxon>
    </lineage>
</organism>
<protein>
    <recommendedName>
        <fullName evidence="6">YbgF trimerisation domain-containing protein</fullName>
    </recommendedName>
</protein>
<dbReference type="AlphaFoldDB" id="A0A1Q9A1T0"/>
<feature type="compositionally biased region" description="Basic residues" evidence="2">
    <location>
        <begin position="1"/>
        <end position="11"/>
    </location>
</feature>
<evidence type="ECO:0000313" key="4">
    <source>
        <dbReference type="EMBL" id="OLP48537.1"/>
    </source>
</evidence>
<feature type="transmembrane region" description="Helical" evidence="3">
    <location>
        <begin position="182"/>
        <end position="204"/>
    </location>
</feature>
<feature type="compositionally biased region" description="Low complexity" evidence="2">
    <location>
        <begin position="84"/>
        <end position="98"/>
    </location>
</feature>
<reference evidence="4 5" key="1">
    <citation type="submission" date="2016-09" db="EMBL/GenBank/DDBJ databases">
        <title>Rhizobium oryziradicis sp. nov., isolated from the root of rice.</title>
        <authorList>
            <person name="Zhao J."/>
            <person name="Zhang X."/>
        </authorList>
    </citation>
    <scope>NUCLEOTIDE SEQUENCE [LARGE SCALE GENOMIC DNA]</scope>
    <source>
        <strain evidence="4 5">14971</strain>
    </source>
</reference>
<feature type="compositionally biased region" description="Pro residues" evidence="2">
    <location>
        <begin position="149"/>
        <end position="159"/>
    </location>
</feature>
<gene>
    <name evidence="4" type="ORF">BJF91_00820</name>
</gene>
<feature type="coiled-coil region" evidence="1">
    <location>
        <begin position="238"/>
        <end position="296"/>
    </location>
</feature>
<feature type="region of interest" description="Disordered" evidence="2">
    <location>
        <begin position="1"/>
        <end position="176"/>
    </location>
</feature>
<evidence type="ECO:0008006" key="6">
    <source>
        <dbReference type="Google" id="ProtNLM"/>
    </source>
</evidence>
<keyword evidence="3" id="KW-1133">Transmembrane helix</keyword>
<dbReference type="EMBL" id="MKIN01000023">
    <property type="protein sequence ID" value="OLP48537.1"/>
    <property type="molecule type" value="Genomic_DNA"/>
</dbReference>
<name>A0A1Q9A1T0_9HYPH</name>
<evidence type="ECO:0000256" key="3">
    <source>
        <dbReference type="SAM" id="Phobius"/>
    </source>
</evidence>
<evidence type="ECO:0000256" key="1">
    <source>
        <dbReference type="SAM" id="Coils"/>
    </source>
</evidence>
<accession>A0A1Q9A1T0</accession>
<feature type="compositionally biased region" description="Low complexity" evidence="2">
    <location>
        <begin position="160"/>
        <end position="169"/>
    </location>
</feature>
<keyword evidence="1" id="KW-0175">Coiled coil</keyword>
<keyword evidence="3" id="KW-0812">Transmembrane</keyword>
<keyword evidence="3" id="KW-0472">Membrane</keyword>
<comment type="caution">
    <text evidence="4">The sequence shown here is derived from an EMBL/GenBank/DDBJ whole genome shotgun (WGS) entry which is preliminary data.</text>
</comment>